<dbReference type="PROSITE" id="PS51257">
    <property type="entry name" value="PROKAR_LIPOPROTEIN"/>
    <property type="match status" value="1"/>
</dbReference>
<keyword evidence="2" id="KW-1185">Reference proteome</keyword>
<reference evidence="1 2" key="1">
    <citation type="submission" date="2021-07" db="EMBL/GenBank/DDBJ databases">
        <authorList>
            <person name="Palmer J.M."/>
        </authorList>
    </citation>
    <scope>NUCLEOTIDE SEQUENCE [LARGE SCALE GENOMIC DNA]</scope>
    <source>
        <strain evidence="1 2">AT_MEX2019</strain>
        <tissue evidence="1">Muscle</tissue>
    </source>
</reference>
<name>A0ABU7BDS7_9TELE</name>
<gene>
    <name evidence="1" type="ORF">ATANTOWER_004681</name>
</gene>
<evidence type="ECO:0000313" key="2">
    <source>
        <dbReference type="Proteomes" id="UP001345963"/>
    </source>
</evidence>
<sequence length="144" mass="16450">MIRRWFCLVPPFSPSLILWAGWLQGCLIVHPWCSLFSCCYSLHASSQPSSSYPQKNLSGFQLLHVTSLFTLLTQPIDFQQNSDQPALLLLTSDLPEVSWSCFLQQRTITANKQPLNITTQRLSLILYVGVYRSHQTGQFQKENC</sequence>
<proteinExistence type="predicted"/>
<dbReference type="Proteomes" id="UP001345963">
    <property type="component" value="Unassembled WGS sequence"/>
</dbReference>
<comment type="caution">
    <text evidence="1">The sequence shown here is derived from an EMBL/GenBank/DDBJ whole genome shotgun (WGS) entry which is preliminary data.</text>
</comment>
<evidence type="ECO:0008006" key="3">
    <source>
        <dbReference type="Google" id="ProtNLM"/>
    </source>
</evidence>
<evidence type="ECO:0000313" key="1">
    <source>
        <dbReference type="EMBL" id="MED6248766.1"/>
    </source>
</evidence>
<accession>A0ABU7BDS7</accession>
<organism evidence="1 2">
    <name type="scientific">Ataeniobius toweri</name>
    <dbReference type="NCBI Taxonomy" id="208326"/>
    <lineage>
        <taxon>Eukaryota</taxon>
        <taxon>Metazoa</taxon>
        <taxon>Chordata</taxon>
        <taxon>Craniata</taxon>
        <taxon>Vertebrata</taxon>
        <taxon>Euteleostomi</taxon>
        <taxon>Actinopterygii</taxon>
        <taxon>Neopterygii</taxon>
        <taxon>Teleostei</taxon>
        <taxon>Neoteleostei</taxon>
        <taxon>Acanthomorphata</taxon>
        <taxon>Ovalentaria</taxon>
        <taxon>Atherinomorphae</taxon>
        <taxon>Cyprinodontiformes</taxon>
        <taxon>Goodeidae</taxon>
        <taxon>Ataeniobius</taxon>
    </lineage>
</organism>
<dbReference type="EMBL" id="JAHUTI010050682">
    <property type="protein sequence ID" value="MED6248766.1"/>
    <property type="molecule type" value="Genomic_DNA"/>
</dbReference>
<protein>
    <recommendedName>
        <fullName evidence="3">Secreted protein</fullName>
    </recommendedName>
</protein>